<keyword evidence="1" id="KW-0472">Membrane</keyword>
<proteinExistence type="predicted"/>
<keyword evidence="3" id="KW-1185">Reference proteome</keyword>
<dbReference type="AlphaFoldDB" id="A0A136PSP2"/>
<evidence type="ECO:0000256" key="1">
    <source>
        <dbReference type="SAM" id="Phobius"/>
    </source>
</evidence>
<dbReference type="EMBL" id="LRQV01000040">
    <property type="protein sequence ID" value="KXK61491.1"/>
    <property type="molecule type" value="Genomic_DNA"/>
</dbReference>
<feature type="transmembrane region" description="Helical" evidence="1">
    <location>
        <begin position="102"/>
        <end position="119"/>
    </location>
</feature>
<reference evidence="2 3" key="1">
    <citation type="submission" date="2016-01" db="EMBL/GenBank/DDBJ databases">
        <title>Whole genome sequence and analysis of Micromonospora rosaria DSM 803, which can produce antibacterial substance rosamicin.</title>
        <authorList>
            <person name="Yang H."/>
            <person name="He X."/>
            <person name="Zhu D."/>
        </authorList>
    </citation>
    <scope>NUCLEOTIDE SEQUENCE [LARGE SCALE GENOMIC DNA]</scope>
    <source>
        <strain evidence="2 3">DSM 803</strain>
    </source>
</reference>
<evidence type="ECO:0000313" key="3">
    <source>
        <dbReference type="Proteomes" id="UP000070620"/>
    </source>
</evidence>
<dbReference type="OrthoDB" id="3405898at2"/>
<gene>
    <name evidence="2" type="ORF">AWW66_13420</name>
</gene>
<evidence type="ECO:0008006" key="4">
    <source>
        <dbReference type="Google" id="ProtNLM"/>
    </source>
</evidence>
<accession>A0A136PSP2</accession>
<feature type="transmembrane region" description="Helical" evidence="1">
    <location>
        <begin position="24"/>
        <end position="42"/>
    </location>
</feature>
<keyword evidence="1" id="KW-0812">Transmembrane</keyword>
<protein>
    <recommendedName>
        <fullName evidence="4">PH domain-containing protein</fullName>
    </recommendedName>
</protein>
<organism evidence="2 3">
    <name type="scientific">Micromonospora rosaria</name>
    <dbReference type="NCBI Taxonomy" id="47874"/>
    <lineage>
        <taxon>Bacteria</taxon>
        <taxon>Bacillati</taxon>
        <taxon>Actinomycetota</taxon>
        <taxon>Actinomycetes</taxon>
        <taxon>Micromonosporales</taxon>
        <taxon>Micromonosporaceae</taxon>
        <taxon>Micromonospora</taxon>
    </lineage>
</organism>
<dbReference type="RefSeq" id="WP_067365053.1">
    <property type="nucleotide sequence ID" value="NZ_JBIUBN010000004.1"/>
</dbReference>
<feature type="transmembrane region" description="Helical" evidence="1">
    <location>
        <begin position="139"/>
        <end position="160"/>
    </location>
</feature>
<feature type="transmembrane region" description="Helical" evidence="1">
    <location>
        <begin position="48"/>
        <end position="70"/>
    </location>
</feature>
<sequence>MTMAGDPAGRADGRRPDATRTNRWLVATAAGVLVAWAALRIGGEPPDLTARLTVHSVPYALALAALVGVVTGMDARKRSAALAVVTGTSGTAAFRAGPHRTLGWFSVVLLMSFGTLVVGPVDQWAEASAEGLSWYLGQLYLVPFTALFAAVLGAQVVAVVRGRTGVGLTPTGVEVREPFGARTIPWAALAPGTPGAWTAGRALDLDVRYPDLVTGWGLRWGSRRSPRIGLDYVNVHPGFLADVLRHYVDHPDERAGIGTPAGYDRLRRALGEDSC</sequence>
<evidence type="ECO:0000313" key="2">
    <source>
        <dbReference type="EMBL" id="KXK61491.1"/>
    </source>
</evidence>
<keyword evidence="1" id="KW-1133">Transmembrane helix</keyword>
<dbReference type="Proteomes" id="UP000070620">
    <property type="component" value="Unassembled WGS sequence"/>
</dbReference>
<comment type="caution">
    <text evidence="2">The sequence shown here is derived from an EMBL/GenBank/DDBJ whole genome shotgun (WGS) entry which is preliminary data.</text>
</comment>
<name>A0A136PSP2_9ACTN</name>